<keyword evidence="1" id="KW-0255">Endonuclease</keyword>
<gene>
    <name evidence="1" type="ORF">P0Y55_12140</name>
</gene>
<organism evidence="1 2">
    <name type="scientific">Candidatus Cohnella colombiensis</name>
    <dbReference type="NCBI Taxonomy" id="3121368"/>
    <lineage>
        <taxon>Bacteria</taxon>
        <taxon>Bacillati</taxon>
        <taxon>Bacillota</taxon>
        <taxon>Bacilli</taxon>
        <taxon>Bacillales</taxon>
        <taxon>Paenibacillaceae</taxon>
        <taxon>Cohnella</taxon>
    </lineage>
</organism>
<keyword evidence="1" id="KW-0540">Nuclease</keyword>
<accession>A0AA95JEK0</accession>
<sequence>MAQDFAKKFYNSRAWKICRAAYIALVFGLCERCGKPGYIVHHKVYLTPQNINDPAIALNHEFLEHLCQDCHNGEHHGSHEPVVADGLAFDSEGNLIQKGR</sequence>
<reference evidence="1" key="1">
    <citation type="submission" date="2023-03" db="EMBL/GenBank/DDBJ databases">
        <title>Andean soil-derived lignocellulolytic bacterial consortium as a source of novel taxa and putative plastic-active enzymes.</title>
        <authorList>
            <person name="Diaz-Garcia L."/>
            <person name="Chuvochina M."/>
            <person name="Feuerriegel G."/>
            <person name="Bunk B."/>
            <person name="Sproer C."/>
            <person name="Streit W.R."/>
            <person name="Rodriguez L.M."/>
            <person name="Overmann J."/>
            <person name="Jimenez D.J."/>
        </authorList>
    </citation>
    <scope>NUCLEOTIDE SEQUENCE</scope>
    <source>
        <strain evidence="1">MAG 2441</strain>
    </source>
</reference>
<protein>
    <submittedName>
        <fullName evidence="1">HNH endonuclease</fullName>
    </submittedName>
</protein>
<name>A0AA95JEK0_9BACL</name>
<evidence type="ECO:0000313" key="2">
    <source>
        <dbReference type="Proteomes" id="UP001178662"/>
    </source>
</evidence>
<dbReference type="GO" id="GO:0004519">
    <property type="term" value="F:endonuclease activity"/>
    <property type="evidence" value="ECO:0007669"/>
    <property type="project" value="UniProtKB-KW"/>
</dbReference>
<dbReference type="EMBL" id="CP119317">
    <property type="protein sequence ID" value="WEK53334.1"/>
    <property type="molecule type" value="Genomic_DNA"/>
</dbReference>
<keyword evidence="1" id="KW-0378">Hydrolase</keyword>
<proteinExistence type="predicted"/>
<keyword evidence="2" id="KW-1185">Reference proteome</keyword>
<evidence type="ECO:0000313" key="1">
    <source>
        <dbReference type="EMBL" id="WEK53334.1"/>
    </source>
</evidence>
<dbReference type="Proteomes" id="UP001178662">
    <property type="component" value="Chromosome"/>
</dbReference>
<dbReference type="AlphaFoldDB" id="A0AA95JEK0"/>